<dbReference type="RefSeq" id="WP_339588950.1">
    <property type="nucleotide sequence ID" value="NZ_JBBHJZ010000005.1"/>
</dbReference>
<evidence type="ECO:0000313" key="6">
    <source>
        <dbReference type="EMBL" id="MEJ5979008.1"/>
    </source>
</evidence>
<evidence type="ECO:0000256" key="4">
    <source>
        <dbReference type="RuleBase" id="RU003345"/>
    </source>
</evidence>
<reference evidence="6 7" key="1">
    <citation type="submission" date="2024-03" db="EMBL/GenBank/DDBJ databases">
        <authorList>
            <person name="Jo J.-H."/>
        </authorList>
    </citation>
    <scope>NUCLEOTIDE SEQUENCE [LARGE SCALE GENOMIC DNA]</scope>
    <source>
        <strain evidence="6 7">PS1R-30</strain>
    </source>
</reference>
<evidence type="ECO:0000259" key="5">
    <source>
        <dbReference type="Pfam" id="PF00171"/>
    </source>
</evidence>
<feature type="active site" evidence="3">
    <location>
        <position position="272"/>
    </location>
</feature>
<dbReference type="SUPFAM" id="SSF53720">
    <property type="entry name" value="ALDH-like"/>
    <property type="match status" value="1"/>
</dbReference>
<dbReference type="Gene3D" id="3.40.605.10">
    <property type="entry name" value="Aldehyde Dehydrogenase, Chain A, domain 1"/>
    <property type="match status" value="1"/>
</dbReference>
<evidence type="ECO:0000256" key="1">
    <source>
        <dbReference type="ARBA" id="ARBA00009986"/>
    </source>
</evidence>
<protein>
    <submittedName>
        <fullName evidence="6">Aldehyde dehydrogenase family protein</fullName>
    </submittedName>
</protein>
<sequence>MITQTQIPPQAENATILPEGKLFIDGVLRRAESGKTYDNIGPWTGRVVGVAADASVADVEAAIAAARRAFDETDWSTNHEKRFALVQKLHALFEANIDKLVAIARHEVGAPLVAVNRAQVANCLGSWKALMDVYPRLQREKDYGTHDAGGGYVSHRKAVYEPIGVVAAITPWNFPLYVNAEKVVSALLAGCTVILKPAPDTPLAGVIFGELAAEAGFPAGVLNVITGSDPAMAGEMLVTDPRVDLVTFTGSTQIGKHIMRQGAETMKRMFLELGGKSACIVLDDAENFAQVVAQSILVFHAGQGCAVQSRLLVPRSRYDEAKTILQAAYDAHAEKWGHFDDPNCAMGPVVSKKQMERVKAYIDLGVEEGATLLAGGALRPDKGEGWFVEPTCFVDVTNDMRIAQEEIFGPVLVVIPYDDDDDAIRIANDSVYGLSGGVWGTHDRAMRVANRVRTGTIGVNGGAPINGDLPFGGYKHSGVGRAWGVEGIEEYLETKIVAWRE</sequence>
<dbReference type="EMBL" id="JBBHJZ010000005">
    <property type="protein sequence ID" value="MEJ5979008.1"/>
    <property type="molecule type" value="Genomic_DNA"/>
</dbReference>
<feature type="domain" description="Aldehyde dehydrogenase" evidence="5">
    <location>
        <begin position="32"/>
        <end position="497"/>
    </location>
</feature>
<organism evidence="6 7">
    <name type="scientific">Novosphingobium anseongense</name>
    <dbReference type="NCBI Taxonomy" id="3133436"/>
    <lineage>
        <taxon>Bacteria</taxon>
        <taxon>Pseudomonadati</taxon>
        <taxon>Pseudomonadota</taxon>
        <taxon>Alphaproteobacteria</taxon>
        <taxon>Sphingomonadales</taxon>
        <taxon>Sphingomonadaceae</taxon>
        <taxon>Novosphingobium</taxon>
    </lineage>
</organism>
<keyword evidence="7" id="KW-1185">Reference proteome</keyword>
<accession>A0ABU8S1C7</accession>
<dbReference type="PANTHER" id="PTHR42804:SF1">
    <property type="entry name" value="ALDEHYDE DEHYDROGENASE-RELATED"/>
    <property type="match status" value="1"/>
</dbReference>
<keyword evidence="2 4" id="KW-0560">Oxidoreductase</keyword>
<dbReference type="CDD" id="cd07089">
    <property type="entry name" value="ALDH_CddD-AldA-like"/>
    <property type="match status" value="1"/>
</dbReference>
<dbReference type="Proteomes" id="UP001361239">
    <property type="component" value="Unassembled WGS sequence"/>
</dbReference>
<dbReference type="InterPro" id="IPR015590">
    <property type="entry name" value="Aldehyde_DH_dom"/>
</dbReference>
<evidence type="ECO:0000313" key="7">
    <source>
        <dbReference type="Proteomes" id="UP001361239"/>
    </source>
</evidence>
<proteinExistence type="inferred from homology"/>
<dbReference type="InterPro" id="IPR016162">
    <property type="entry name" value="Ald_DH_N"/>
</dbReference>
<evidence type="ECO:0000256" key="2">
    <source>
        <dbReference type="ARBA" id="ARBA00023002"/>
    </source>
</evidence>
<dbReference type="InterPro" id="IPR016161">
    <property type="entry name" value="Ald_DH/histidinol_DH"/>
</dbReference>
<dbReference type="InterPro" id="IPR029510">
    <property type="entry name" value="Ald_DH_CS_GLU"/>
</dbReference>
<dbReference type="Gene3D" id="3.40.309.10">
    <property type="entry name" value="Aldehyde Dehydrogenase, Chain A, domain 2"/>
    <property type="match status" value="1"/>
</dbReference>
<name>A0ABU8S1C7_9SPHN</name>
<evidence type="ECO:0000256" key="3">
    <source>
        <dbReference type="PROSITE-ProRule" id="PRU10007"/>
    </source>
</evidence>
<gene>
    <name evidence="6" type="ORF">WG901_20310</name>
</gene>
<dbReference type="Pfam" id="PF00171">
    <property type="entry name" value="Aldedh"/>
    <property type="match status" value="1"/>
</dbReference>
<dbReference type="InterPro" id="IPR016163">
    <property type="entry name" value="Ald_DH_C"/>
</dbReference>
<dbReference type="PROSITE" id="PS00687">
    <property type="entry name" value="ALDEHYDE_DEHYDR_GLU"/>
    <property type="match status" value="1"/>
</dbReference>
<dbReference type="PANTHER" id="PTHR42804">
    <property type="entry name" value="ALDEHYDE DEHYDROGENASE"/>
    <property type="match status" value="1"/>
</dbReference>
<comment type="similarity">
    <text evidence="1 4">Belongs to the aldehyde dehydrogenase family.</text>
</comment>
<comment type="caution">
    <text evidence="6">The sequence shown here is derived from an EMBL/GenBank/DDBJ whole genome shotgun (WGS) entry which is preliminary data.</text>
</comment>